<name>A0ABQ9I3F8_9NEOP</name>
<organism evidence="2 3">
    <name type="scientific">Dryococelus australis</name>
    <dbReference type="NCBI Taxonomy" id="614101"/>
    <lineage>
        <taxon>Eukaryota</taxon>
        <taxon>Metazoa</taxon>
        <taxon>Ecdysozoa</taxon>
        <taxon>Arthropoda</taxon>
        <taxon>Hexapoda</taxon>
        <taxon>Insecta</taxon>
        <taxon>Pterygota</taxon>
        <taxon>Neoptera</taxon>
        <taxon>Polyneoptera</taxon>
        <taxon>Phasmatodea</taxon>
        <taxon>Verophasmatodea</taxon>
        <taxon>Anareolatae</taxon>
        <taxon>Phasmatidae</taxon>
        <taxon>Eurycanthinae</taxon>
        <taxon>Dryococelus</taxon>
    </lineage>
</organism>
<reference evidence="2 3" key="1">
    <citation type="submission" date="2023-02" db="EMBL/GenBank/DDBJ databases">
        <title>LHISI_Scaffold_Assembly.</title>
        <authorList>
            <person name="Stuart O.P."/>
            <person name="Cleave R."/>
            <person name="Magrath M.J.L."/>
            <person name="Mikheyev A.S."/>
        </authorList>
    </citation>
    <scope>NUCLEOTIDE SEQUENCE [LARGE SCALE GENOMIC DNA]</scope>
    <source>
        <strain evidence="2">Daus_M_001</strain>
        <tissue evidence="2">Leg muscle</tissue>
    </source>
</reference>
<accession>A0ABQ9I3F8</accession>
<gene>
    <name evidence="2" type="ORF">PR048_010022</name>
</gene>
<evidence type="ECO:0000313" key="2">
    <source>
        <dbReference type="EMBL" id="KAJ8890513.1"/>
    </source>
</evidence>
<dbReference type="EMBL" id="JARBHB010000003">
    <property type="protein sequence ID" value="KAJ8890513.1"/>
    <property type="molecule type" value="Genomic_DNA"/>
</dbReference>
<feature type="region of interest" description="Disordered" evidence="1">
    <location>
        <begin position="271"/>
        <end position="291"/>
    </location>
</feature>
<evidence type="ECO:0000256" key="1">
    <source>
        <dbReference type="SAM" id="MobiDB-lite"/>
    </source>
</evidence>
<protein>
    <submittedName>
        <fullName evidence="2">Uncharacterized protein</fullName>
    </submittedName>
</protein>
<sequence length="578" mass="64317">MKFEVNISVLKDCLFHPSSHLVEKMLKRSTRRKVGTWSYVSSTARSLEAVQVVQGKGFGEGLGRYRTWPLFKTHPSIRWTGNRTRVLRNASLLFSAFDVPTIVDTVNERIMSHGYTLICRDGLNQQDYAPCHRSKSSRIGSRSILESSNDCYGFLWDASVILSEGIDLDPFPVEPLLQLSKHGRKRVKRKAEVCNSSLTRLLASHLGEPGSVSRRGRSRIFSRGSRAATTPLVRGFSRGSSVSRALSFRRCFTPTSFTLIGSRDLAVKRSPNISAHSHTNRRKGNFEPSGPGTGRLDLFMLCNSGRSVAILKPGDLSPLRFDLDSVCPLIHPARHPRLFSRMYATRTEIYLPNITPIVAEHHARIDSLPSTQQAIPDKTYLPTVSSGMIRTCENPVTRLGIEPSFPWWEVSGLTAVATAAPYIWLKHEYNYRADSNLQPPVECRRVRHACHSLVGLCMNEGVEKRTGKSRMKNGKESEAPRGNLAGHRRHRKAMERAAPHCMPGNPRAHCVTVPARAHCPGRDGRTAQPPSWLCAHRPYTDLQCGRHCANMPLYNVPGALTVVSRAASVVAVCSPEVH</sequence>
<dbReference type="Proteomes" id="UP001159363">
    <property type="component" value="Chromosome 3"/>
</dbReference>
<feature type="region of interest" description="Disordered" evidence="1">
    <location>
        <begin position="464"/>
        <end position="488"/>
    </location>
</feature>
<proteinExistence type="predicted"/>
<keyword evidence="3" id="KW-1185">Reference proteome</keyword>
<evidence type="ECO:0000313" key="3">
    <source>
        <dbReference type="Proteomes" id="UP001159363"/>
    </source>
</evidence>
<comment type="caution">
    <text evidence="2">The sequence shown here is derived from an EMBL/GenBank/DDBJ whole genome shotgun (WGS) entry which is preliminary data.</text>
</comment>